<protein>
    <submittedName>
        <fullName evidence="1">VanW family protein</fullName>
    </submittedName>
</protein>
<keyword evidence="2" id="KW-1185">Reference proteome</keyword>
<dbReference type="EMBL" id="JBHUDZ010000007">
    <property type="protein sequence ID" value="MFD1602459.1"/>
    <property type="molecule type" value="Genomic_DNA"/>
</dbReference>
<dbReference type="Proteomes" id="UP001597138">
    <property type="component" value="Unassembled WGS sequence"/>
</dbReference>
<gene>
    <name evidence="1" type="ORF">ACFSC2_06860</name>
</gene>
<dbReference type="RefSeq" id="WP_379817060.1">
    <property type="nucleotide sequence ID" value="NZ_JBHUDZ010000007.1"/>
</dbReference>
<comment type="caution">
    <text evidence="1">The sequence shown here is derived from an EMBL/GenBank/DDBJ whole genome shotgun (WGS) entry which is preliminary data.</text>
</comment>
<dbReference type="InterPro" id="IPR052913">
    <property type="entry name" value="Glycopeptide_resist_protein"/>
</dbReference>
<sequence>MWRQFKIRLKIANRFRTDLFNKDLFKYAVVSNDNLHFDYEISIEQEIKKNAGFENKLYNLELAAKKINQYVLKPGQIFSFFKIIGNPKFHFKKSRTIVNNVIVEDVGGGICQVSGIVYQISLIAGLEILERHNHSIDIYTEETRFTPLGTDATIVYGYKDLKIKNNFSFPVKFQIHIKENSLHIKLLSTQSIQKKELFFESAINGNNIVVNIFDSDRKLLNQSKYKKMNHHI</sequence>
<proteinExistence type="predicted"/>
<name>A0ABW4HAE9_9FLAO</name>
<organism evidence="1 2">
    <name type="scientific">Flavobacterium artemisiae</name>
    <dbReference type="NCBI Taxonomy" id="2126556"/>
    <lineage>
        <taxon>Bacteria</taxon>
        <taxon>Pseudomonadati</taxon>
        <taxon>Bacteroidota</taxon>
        <taxon>Flavobacteriia</taxon>
        <taxon>Flavobacteriales</taxon>
        <taxon>Flavobacteriaceae</taxon>
        <taxon>Flavobacterium</taxon>
    </lineage>
</organism>
<reference evidence="2" key="1">
    <citation type="journal article" date="2019" name="Int. J. Syst. Evol. Microbiol.">
        <title>The Global Catalogue of Microorganisms (GCM) 10K type strain sequencing project: providing services to taxonomists for standard genome sequencing and annotation.</title>
        <authorList>
            <consortium name="The Broad Institute Genomics Platform"/>
            <consortium name="The Broad Institute Genome Sequencing Center for Infectious Disease"/>
            <person name="Wu L."/>
            <person name="Ma J."/>
        </authorList>
    </citation>
    <scope>NUCLEOTIDE SEQUENCE [LARGE SCALE GENOMIC DNA]</scope>
    <source>
        <strain evidence="2">CCUG 70865</strain>
    </source>
</reference>
<dbReference type="PANTHER" id="PTHR35788:SF1">
    <property type="entry name" value="EXPORTED PROTEIN"/>
    <property type="match status" value="1"/>
</dbReference>
<evidence type="ECO:0000313" key="1">
    <source>
        <dbReference type="EMBL" id="MFD1602459.1"/>
    </source>
</evidence>
<evidence type="ECO:0000313" key="2">
    <source>
        <dbReference type="Proteomes" id="UP001597138"/>
    </source>
</evidence>
<dbReference type="PANTHER" id="PTHR35788">
    <property type="entry name" value="EXPORTED PROTEIN-RELATED"/>
    <property type="match status" value="1"/>
</dbReference>
<dbReference type="InterPro" id="IPR007391">
    <property type="entry name" value="Vancomycin_resist_VanW"/>
</dbReference>
<dbReference type="Pfam" id="PF04294">
    <property type="entry name" value="VanW"/>
    <property type="match status" value="1"/>
</dbReference>
<accession>A0ABW4HAE9</accession>